<dbReference type="PANTHER" id="PTHR34547">
    <property type="entry name" value="YACP-LIKE NYN DOMAIN PROTEIN"/>
    <property type="match status" value="1"/>
</dbReference>
<gene>
    <name evidence="2" type="ORF">Pan44_15630</name>
</gene>
<sequence length="211" mass="22932">MPIDVMIDGYNLLHAAGLAKARYAPGELERRRARLLAKLRDLLDPAMLARTTVVFDARVNPPPVRPDPPAGPITVLFAPRDREADDVIEELLAKHSAPGQVLVVSSDHRLHKAARRRSATPIDSDAFLDQLEVDQHLAPPSGPVVSPKAKPPAAPTLEDELRQRMEGPPRGSDSAAARPDSVKGDLKPPSPPVDPLNDPAFWERRIHGGET</sequence>
<keyword evidence="3" id="KW-1185">Reference proteome</keyword>
<dbReference type="RefSeq" id="WP_145028831.1">
    <property type="nucleotide sequence ID" value="NZ_CP036271.1"/>
</dbReference>
<reference evidence="2 3" key="1">
    <citation type="submission" date="2019-02" db="EMBL/GenBank/DDBJ databases">
        <title>Deep-cultivation of Planctomycetes and their phenomic and genomic characterization uncovers novel biology.</title>
        <authorList>
            <person name="Wiegand S."/>
            <person name="Jogler M."/>
            <person name="Boedeker C."/>
            <person name="Pinto D."/>
            <person name="Vollmers J."/>
            <person name="Rivas-Marin E."/>
            <person name="Kohn T."/>
            <person name="Peeters S.H."/>
            <person name="Heuer A."/>
            <person name="Rast P."/>
            <person name="Oberbeckmann S."/>
            <person name="Bunk B."/>
            <person name="Jeske O."/>
            <person name="Meyerdierks A."/>
            <person name="Storesund J.E."/>
            <person name="Kallscheuer N."/>
            <person name="Luecker S."/>
            <person name="Lage O.M."/>
            <person name="Pohl T."/>
            <person name="Merkel B.J."/>
            <person name="Hornburger P."/>
            <person name="Mueller R.-W."/>
            <person name="Bruemmer F."/>
            <person name="Labrenz M."/>
            <person name="Spormann A.M."/>
            <person name="Op den Camp H."/>
            <person name="Overmann J."/>
            <person name="Amann R."/>
            <person name="Jetten M.S.M."/>
            <person name="Mascher T."/>
            <person name="Medema M.H."/>
            <person name="Devos D.P."/>
            <person name="Kaster A.-K."/>
            <person name="Ovreas L."/>
            <person name="Rohde M."/>
            <person name="Galperin M.Y."/>
            <person name="Jogler C."/>
        </authorList>
    </citation>
    <scope>NUCLEOTIDE SEQUENCE [LARGE SCALE GENOMIC DNA]</scope>
    <source>
        <strain evidence="2 3">Pan44</strain>
    </source>
</reference>
<dbReference type="InParanoid" id="A0A517SBM6"/>
<feature type="region of interest" description="Disordered" evidence="1">
    <location>
        <begin position="136"/>
        <end position="211"/>
    </location>
</feature>
<proteinExistence type="predicted"/>
<feature type="compositionally biased region" description="Basic and acidic residues" evidence="1">
    <location>
        <begin position="201"/>
        <end position="211"/>
    </location>
</feature>
<dbReference type="OrthoDB" id="286832at2"/>
<dbReference type="EMBL" id="CP036271">
    <property type="protein sequence ID" value="QDT53541.1"/>
    <property type="molecule type" value="Genomic_DNA"/>
</dbReference>
<dbReference type="PANTHER" id="PTHR34547:SF1">
    <property type="entry name" value="YACP-LIKE NYN DOMAIN PROTEIN"/>
    <property type="match status" value="1"/>
</dbReference>
<dbReference type="Proteomes" id="UP000315700">
    <property type="component" value="Chromosome"/>
</dbReference>
<evidence type="ECO:0000313" key="3">
    <source>
        <dbReference type="Proteomes" id="UP000315700"/>
    </source>
</evidence>
<evidence type="ECO:0000313" key="2">
    <source>
        <dbReference type="EMBL" id="QDT53541.1"/>
    </source>
</evidence>
<name>A0A517SBM6_9PLAN</name>
<organism evidence="2 3">
    <name type="scientific">Caulifigura coniformis</name>
    <dbReference type="NCBI Taxonomy" id="2527983"/>
    <lineage>
        <taxon>Bacteria</taxon>
        <taxon>Pseudomonadati</taxon>
        <taxon>Planctomycetota</taxon>
        <taxon>Planctomycetia</taxon>
        <taxon>Planctomycetales</taxon>
        <taxon>Planctomycetaceae</taxon>
        <taxon>Caulifigura</taxon>
    </lineage>
</organism>
<dbReference type="InterPro" id="IPR010298">
    <property type="entry name" value="YacP-like"/>
</dbReference>
<evidence type="ECO:0000256" key="1">
    <source>
        <dbReference type="SAM" id="MobiDB-lite"/>
    </source>
</evidence>
<accession>A0A517SBM6</accession>
<dbReference type="AlphaFoldDB" id="A0A517SBM6"/>
<dbReference type="Pfam" id="PF05991">
    <property type="entry name" value="NYN_YacP"/>
    <property type="match status" value="1"/>
</dbReference>
<protein>
    <submittedName>
        <fullName evidence="2">YacP-like NYN domain protein</fullName>
    </submittedName>
</protein>
<dbReference type="KEGG" id="ccos:Pan44_15630"/>